<evidence type="ECO:0000313" key="1">
    <source>
        <dbReference type="EMBL" id="MEJ2888896.1"/>
    </source>
</evidence>
<dbReference type="EMBL" id="JBBEGL010000005">
    <property type="protein sequence ID" value="MEJ2888896.1"/>
    <property type="molecule type" value="Genomic_DNA"/>
</dbReference>
<dbReference type="Proteomes" id="UP001370100">
    <property type="component" value="Unassembled WGS sequence"/>
</dbReference>
<dbReference type="RefSeq" id="WP_337715882.1">
    <property type="nucleotide sequence ID" value="NZ_JBBEGL010000005.1"/>
</dbReference>
<sequence length="240" mass="24391">MTVALAPVSTVPSPPEDPAPARVADVLGTLQAWVRALPSPTDVAAAAGAAGEWLGHATLDPARVLLGRETADAPAVDEDARPAFGWIYGTVGAVQAGATGLLTGVLGAGRWAPLVGAVGSLGLDGLLTTATCVRAVSHVGASYGFAVSSDAERTEVLALVATTLGGTTDGDRRHLAGLIVMRLSVHRGPTELLRFVPAVGPVLDAALGAFLGARLLTRVVGDAERHYRARYLVEQAPTAA</sequence>
<evidence type="ECO:0000313" key="2">
    <source>
        <dbReference type="Proteomes" id="UP001370100"/>
    </source>
</evidence>
<accession>A0ABU8N927</accession>
<comment type="caution">
    <text evidence="1">The sequence shown here is derived from an EMBL/GenBank/DDBJ whole genome shotgun (WGS) entry which is preliminary data.</text>
</comment>
<gene>
    <name evidence="1" type="ORF">WCD41_20725</name>
</gene>
<name>A0ABU8N927_9PSEU</name>
<keyword evidence="2" id="KW-1185">Reference proteome</keyword>
<organism evidence="1 2">
    <name type="scientific">Actinomycetospora aeridis</name>
    <dbReference type="NCBI Taxonomy" id="3129231"/>
    <lineage>
        <taxon>Bacteria</taxon>
        <taxon>Bacillati</taxon>
        <taxon>Actinomycetota</taxon>
        <taxon>Actinomycetes</taxon>
        <taxon>Pseudonocardiales</taxon>
        <taxon>Pseudonocardiaceae</taxon>
        <taxon>Actinomycetospora</taxon>
    </lineage>
</organism>
<reference evidence="1 2" key="1">
    <citation type="submission" date="2024-03" db="EMBL/GenBank/DDBJ databases">
        <title>Actinomycetospora sp. OC33-EN06, a novel actinomycete isolated from wild orchid (Aerides multiflora).</title>
        <authorList>
            <person name="Suriyachadkun C."/>
        </authorList>
    </citation>
    <scope>NUCLEOTIDE SEQUENCE [LARGE SCALE GENOMIC DNA]</scope>
    <source>
        <strain evidence="1 2">OC33-EN06</strain>
    </source>
</reference>
<evidence type="ECO:0008006" key="3">
    <source>
        <dbReference type="Google" id="ProtNLM"/>
    </source>
</evidence>
<protein>
    <recommendedName>
        <fullName evidence="3">EcsC family protein</fullName>
    </recommendedName>
</protein>
<proteinExistence type="predicted"/>